<dbReference type="EMBL" id="MPUH01000292">
    <property type="protein sequence ID" value="OMJ83754.1"/>
    <property type="molecule type" value="Genomic_DNA"/>
</dbReference>
<evidence type="ECO:0000259" key="1">
    <source>
        <dbReference type="PROSITE" id="PS51205"/>
    </source>
</evidence>
<name>A0A1R2C400_9CILI</name>
<proteinExistence type="predicted"/>
<evidence type="ECO:0000313" key="2">
    <source>
        <dbReference type="EMBL" id="OMJ83754.1"/>
    </source>
</evidence>
<dbReference type="SUPFAM" id="SSF109993">
    <property type="entry name" value="VPS9 domain"/>
    <property type="match status" value="1"/>
</dbReference>
<protein>
    <recommendedName>
        <fullName evidence="1">VPS9 domain-containing protein</fullName>
    </recommendedName>
</protein>
<evidence type="ECO:0000313" key="3">
    <source>
        <dbReference type="Proteomes" id="UP000187209"/>
    </source>
</evidence>
<dbReference type="InterPro" id="IPR037191">
    <property type="entry name" value="VPS9_dom_sf"/>
</dbReference>
<dbReference type="AlphaFoldDB" id="A0A1R2C400"/>
<dbReference type="Proteomes" id="UP000187209">
    <property type="component" value="Unassembled WGS sequence"/>
</dbReference>
<accession>A0A1R2C400</accession>
<reference evidence="2 3" key="1">
    <citation type="submission" date="2016-11" db="EMBL/GenBank/DDBJ databases">
        <title>The macronuclear genome of Stentor coeruleus: a giant cell with tiny introns.</title>
        <authorList>
            <person name="Slabodnick M."/>
            <person name="Ruby J.G."/>
            <person name="Reiff S.B."/>
            <person name="Swart E.C."/>
            <person name="Gosai S."/>
            <person name="Prabakaran S."/>
            <person name="Witkowska E."/>
            <person name="Larue G.E."/>
            <person name="Fisher S."/>
            <person name="Freeman R.M."/>
            <person name="Gunawardena J."/>
            <person name="Chu W."/>
            <person name="Stover N.A."/>
            <person name="Gregory B.D."/>
            <person name="Nowacki M."/>
            <person name="Derisi J."/>
            <person name="Roy S.W."/>
            <person name="Marshall W.F."/>
            <person name="Sood P."/>
        </authorList>
    </citation>
    <scope>NUCLEOTIDE SEQUENCE [LARGE SCALE GENOMIC DNA]</scope>
    <source>
        <strain evidence="2">WM001</strain>
    </source>
</reference>
<keyword evidence="3" id="KW-1185">Reference proteome</keyword>
<dbReference type="PROSITE" id="PS51205">
    <property type="entry name" value="VPS9"/>
    <property type="match status" value="1"/>
</dbReference>
<sequence>MGNKNSHSISKTEINSYFQKKEREQMKKFSKIEGYMENSGEWISCIRERLESLDCYWSTDLLKLVESWDARSDRGSKAGLVWLRYIDNSLLLYMKTKTRTSILGIETRYIPFERMVFSNMYKSLLYAQLTKDEQHILYKMNSYFVECLKKQYNHQIQIILTKRHSSTMKFLEHTLLDIDSYIVLLIEIMPKFYPQVTTNVPKSSIEPIIRNSMISLGFYSFIVKIFKAAFWEDIEKYQQSLEKCEKVTFTSLGVLETLSLNDGEGYFQAINEIKKIPDCKKLVDLIDLIGLMDYHISSCIDSYYIDKAFTLSADDLIPIFFKILILAKIDSLPAYLKILKFIGREDILPSSVSYLLELLESVLITMQNCDPNLYSGN</sequence>
<dbReference type="Gene3D" id="1.20.1050.80">
    <property type="entry name" value="VPS9 domain"/>
    <property type="match status" value="1"/>
</dbReference>
<comment type="caution">
    <text evidence="2">The sequence shown here is derived from an EMBL/GenBank/DDBJ whole genome shotgun (WGS) entry which is preliminary data.</text>
</comment>
<dbReference type="InterPro" id="IPR003123">
    <property type="entry name" value="VPS9"/>
</dbReference>
<organism evidence="2 3">
    <name type="scientific">Stentor coeruleus</name>
    <dbReference type="NCBI Taxonomy" id="5963"/>
    <lineage>
        <taxon>Eukaryota</taxon>
        <taxon>Sar</taxon>
        <taxon>Alveolata</taxon>
        <taxon>Ciliophora</taxon>
        <taxon>Postciliodesmatophora</taxon>
        <taxon>Heterotrichea</taxon>
        <taxon>Heterotrichida</taxon>
        <taxon>Stentoridae</taxon>
        <taxon>Stentor</taxon>
    </lineage>
</organism>
<feature type="domain" description="VPS9" evidence="1">
    <location>
        <begin position="231"/>
        <end position="375"/>
    </location>
</feature>
<gene>
    <name evidence="2" type="ORF">SteCoe_15231</name>
</gene>